<dbReference type="PIRSF" id="PIRSF017184">
    <property type="entry name" value="Nnr"/>
    <property type="match status" value="1"/>
</dbReference>
<dbReference type="Pfam" id="PF03853">
    <property type="entry name" value="YjeF_N"/>
    <property type="match status" value="1"/>
</dbReference>
<keyword evidence="10 17" id="KW-0520">NAD</keyword>
<comment type="similarity">
    <text evidence="17">Belongs to the NnrD/CARKD family.</text>
</comment>
<comment type="similarity">
    <text evidence="3 19">In the N-terminal section; belongs to the NnrE/AIBP family.</text>
</comment>
<comment type="cofactor">
    <cofactor evidence="18 19">
        <name>K(+)</name>
        <dbReference type="ChEBI" id="CHEBI:29103"/>
    </cofactor>
    <text evidence="18 19">Binds 1 potassium ion per subunit.</text>
</comment>
<evidence type="ECO:0000256" key="10">
    <source>
        <dbReference type="ARBA" id="ARBA00023027"/>
    </source>
</evidence>
<dbReference type="Proteomes" id="UP000474630">
    <property type="component" value="Chromosome"/>
</dbReference>
<feature type="domain" description="YjeF C-terminal" evidence="20">
    <location>
        <begin position="228"/>
        <end position="501"/>
    </location>
</feature>
<dbReference type="GO" id="GO:0005524">
    <property type="term" value="F:ATP binding"/>
    <property type="evidence" value="ECO:0007669"/>
    <property type="project" value="UniProtKB-UniRule"/>
</dbReference>
<gene>
    <name evidence="18" type="primary">nnrE</name>
    <name evidence="17" type="synonym">nnrD</name>
    <name evidence="22" type="ORF">G0Q07_05525</name>
</gene>
<dbReference type="HAMAP" id="MF_01965">
    <property type="entry name" value="NADHX_dehydratase"/>
    <property type="match status" value="1"/>
</dbReference>
<evidence type="ECO:0000256" key="7">
    <source>
        <dbReference type="ARBA" id="ARBA00022840"/>
    </source>
</evidence>
<dbReference type="NCBIfam" id="TIGR00196">
    <property type="entry name" value="yjeF_cterm"/>
    <property type="match status" value="1"/>
</dbReference>
<comment type="catalytic activity">
    <reaction evidence="15 17 19">
        <text>(6S)-NADHX + ADP = AMP + phosphate + NADH + H(+)</text>
        <dbReference type="Rhea" id="RHEA:32223"/>
        <dbReference type="ChEBI" id="CHEBI:15378"/>
        <dbReference type="ChEBI" id="CHEBI:43474"/>
        <dbReference type="ChEBI" id="CHEBI:57945"/>
        <dbReference type="ChEBI" id="CHEBI:64074"/>
        <dbReference type="ChEBI" id="CHEBI:456215"/>
        <dbReference type="ChEBI" id="CHEBI:456216"/>
        <dbReference type="EC" id="4.2.1.136"/>
    </reaction>
</comment>
<dbReference type="InterPro" id="IPR036652">
    <property type="entry name" value="YjeF_N_dom_sf"/>
</dbReference>
<keyword evidence="9 18" id="KW-0630">Potassium</keyword>
<organism evidence="22 23">
    <name type="scientific">Draconibacterium halophilum</name>
    <dbReference type="NCBI Taxonomy" id="2706887"/>
    <lineage>
        <taxon>Bacteria</taxon>
        <taxon>Pseudomonadati</taxon>
        <taxon>Bacteroidota</taxon>
        <taxon>Bacteroidia</taxon>
        <taxon>Marinilabiliales</taxon>
        <taxon>Prolixibacteraceae</taxon>
        <taxon>Draconibacterium</taxon>
    </lineage>
</organism>
<feature type="binding site" evidence="18">
    <location>
        <position position="126"/>
    </location>
    <ligand>
        <name>K(+)</name>
        <dbReference type="ChEBI" id="CHEBI:29103"/>
    </ligand>
</feature>
<evidence type="ECO:0000256" key="2">
    <source>
        <dbReference type="ARBA" id="ARBA00000909"/>
    </source>
</evidence>
<keyword evidence="11 18" id="KW-0413">Isomerase</keyword>
<dbReference type="HAMAP" id="MF_01966">
    <property type="entry name" value="NADHX_epimerase"/>
    <property type="match status" value="1"/>
</dbReference>
<evidence type="ECO:0000256" key="3">
    <source>
        <dbReference type="ARBA" id="ARBA00006001"/>
    </source>
</evidence>
<comment type="catalytic activity">
    <reaction evidence="2 18 19">
        <text>(6R)-NADPHX = (6S)-NADPHX</text>
        <dbReference type="Rhea" id="RHEA:32227"/>
        <dbReference type="ChEBI" id="CHEBI:64076"/>
        <dbReference type="ChEBI" id="CHEBI:64077"/>
        <dbReference type="EC" id="5.1.99.6"/>
    </reaction>
</comment>
<feature type="domain" description="YjeF N-terminal" evidence="21">
    <location>
        <begin position="9"/>
        <end position="218"/>
    </location>
</feature>
<sequence length="505" mass="54519">MKIFTTKQIAAIDKYTIENEPIADIDLMERASLQITNWIVQQFTTEERLLFFAGPGNNGGDALAIARQLAELSYQCEVYLLDFGKALKGSPEINFNRLEEQGKVKLVKLRSEADFPHVDDTDVLIDGLFGSGLSRPLEGLPAQLVQKINQLLNVVVAVDIPSGLMGEDNSKNNLENIIRADYTLTLQFPKISFLFPENEQFVGQWEVLSIGLHPDGIWETPSPYALADAEEITTRLPVRSKFDHKGTFGHALLIAGSYGKMGAAVLASKACMRAGAGLLTTHVPHMGFPIIQTAVPEAMASIDQHDSMFTTLPDLVPYAAIGIGPGMGKKHNSCRALCNLLEQAKVPLVIDADALNILAENKAWLEKLPEGSVLTPHPGEFSRLVGETTDSYDAVQKQMAFAQKYNCVVVLKGAHTSVAAPNGRLSWNSTGNSGMGTAGSGDVLTGIILGLLVQGMAPVDAALAGVYLHGLAGDIAAKKRSEFSLMAGDIIDYLGKAFLEMQKRD</sequence>
<protein>
    <recommendedName>
        <fullName evidence="19">Bifunctional NAD(P)H-hydrate repair enzyme</fullName>
    </recommendedName>
    <alternativeName>
        <fullName evidence="19">Nicotinamide nucleotide repair protein</fullName>
    </alternativeName>
    <domain>
        <recommendedName>
            <fullName evidence="19">ADP-dependent (S)-NAD(P)H-hydrate dehydratase</fullName>
            <ecNumber evidence="19">4.2.1.136</ecNumber>
        </recommendedName>
        <alternativeName>
            <fullName evidence="19">ADP-dependent NAD(P)HX dehydratase</fullName>
        </alternativeName>
    </domain>
    <domain>
        <recommendedName>
            <fullName evidence="19">NAD(P)H-hydrate epimerase</fullName>
            <ecNumber evidence="19">5.1.99.6</ecNumber>
        </recommendedName>
    </domain>
</protein>
<feature type="binding site" evidence="18">
    <location>
        <begin position="57"/>
        <end position="61"/>
    </location>
    <ligand>
        <name>(6S)-NADPHX</name>
        <dbReference type="ChEBI" id="CHEBI:64076"/>
    </ligand>
</feature>
<feature type="binding site" evidence="17">
    <location>
        <position position="377"/>
    </location>
    <ligand>
        <name>(6S)-NADPHX</name>
        <dbReference type="ChEBI" id="CHEBI:64076"/>
    </ligand>
</feature>
<dbReference type="SUPFAM" id="SSF64153">
    <property type="entry name" value="YjeF N-terminal domain-like"/>
    <property type="match status" value="1"/>
</dbReference>
<dbReference type="GO" id="GO:0052856">
    <property type="term" value="F:NAD(P)HX epimerase activity"/>
    <property type="evidence" value="ECO:0007669"/>
    <property type="project" value="UniProtKB-UniRule"/>
</dbReference>
<comment type="function">
    <text evidence="14 19">Bifunctional enzyme that catalyzes the epimerization of the S- and R-forms of NAD(P)HX and the dehydration of the S-form of NAD(P)HX at the expense of ADP, which is converted to AMP. This allows the repair of both epimers of NAD(P)HX, a damaged form of NAD(P)H that is a result of enzymatic or heat-dependent hydration.</text>
</comment>
<dbReference type="GO" id="GO:0110051">
    <property type="term" value="P:metabolite repair"/>
    <property type="evidence" value="ECO:0007669"/>
    <property type="project" value="TreeGrafter"/>
</dbReference>
<dbReference type="Gene3D" id="3.40.1190.20">
    <property type="match status" value="1"/>
</dbReference>
<evidence type="ECO:0000256" key="6">
    <source>
        <dbReference type="ARBA" id="ARBA00022741"/>
    </source>
</evidence>
<dbReference type="PANTHER" id="PTHR12592:SF0">
    <property type="entry name" value="ATP-DEPENDENT (S)-NAD(P)H-HYDRATE DEHYDRATASE"/>
    <property type="match status" value="1"/>
</dbReference>
<dbReference type="Gene3D" id="3.40.50.10260">
    <property type="entry name" value="YjeF N-terminal domain"/>
    <property type="match status" value="1"/>
</dbReference>
<comment type="caution">
    <text evidence="18">Lacks conserved residue(s) required for the propagation of feature annotation.</text>
</comment>
<keyword evidence="6 17" id="KW-0547">Nucleotide-binding</keyword>
<feature type="binding site" evidence="18">
    <location>
        <position position="58"/>
    </location>
    <ligand>
        <name>K(+)</name>
        <dbReference type="ChEBI" id="CHEBI:29103"/>
    </ligand>
</feature>
<comment type="similarity">
    <text evidence="18">Belongs to the NnrE/AIBP family.</text>
</comment>
<dbReference type="PROSITE" id="PS51383">
    <property type="entry name" value="YJEF_C_3"/>
    <property type="match status" value="1"/>
</dbReference>
<keyword evidence="7 17" id="KW-0067">ATP-binding</keyword>
<name>A0A6C0RBS3_9BACT</name>
<evidence type="ECO:0000256" key="12">
    <source>
        <dbReference type="ARBA" id="ARBA00023239"/>
    </source>
</evidence>
<dbReference type="CDD" id="cd01171">
    <property type="entry name" value="YXKO-related"/>
    <property type="match status" value="1"/>
</dbReference>
<evidence type="ECO:0000256" key="13">
    <source>
        <dbReference type="ARBA" id="ARBA00023268"/>
    </source>
</evidence>
<evidence type="ECO:0000259" key="21">
    <source>
        <dbReference type="PROSITE" id="PS51385"/>
    </source>
</evidence>
<dbReference type="AlphaFoldDB" id="A0A6C0RBS3"/>
<dbReference type="InterPro" id="IPR004443">
    <property type="entry name" value="YjeF_N_dom"/>
</dbReference>
<comment type="similarity">
    <text evidence="4 19">In the C-terminal section; belongs to the NnrD/CARKD family.</text>
</comment>
<dbReference type="Pfam" id="PF01256">
    <property type="entry name" value="Carb_kinase"/>
    <property type="match status" value="1"/>
</dbReference>
<evidence type="ECO:0000256" key="1">
    <source>
        <dbReference type="ARBA" id="ARBA00000013"/>
    </source>
</evidence>
<dbReference type="GO" id="GO:0052855">
    <property type="term" value="F:ADP-dependent NAD(P)H-hydrate dehydratase activity"/>
    <property type="evidence" value="ECO:0007669"/>
    <property type="project" value="UniProtKB-UniRule"/>
</dbReference>
<evidence type="ECO:0000256" key="16">
    <source>
        <dbReference type="ARBA" id="ARBA00049209"/>
    </source>
</evidence>
<dbReference type="EC" id="4.2.1.136" evidence="19"/>
<feature type="binding site" evidence="18">
    <location>
        <position position="159"/>
    </location>
    <ligand>
        <name>(6S)-NADPHX</name>
        <dbReference type="ChEBI" id="CHEBI:64076"/>
    </ligand>
</feature>
<dbReference type="PROSITE" id="PS51385">
    <property type="entry name" value="YJEF_N"/>
    <property type="match status" value="1"/>
</dbReference>
<comment type="catalytic activity">
    <reaction evidence="1 18 19">
        <text>(6R)-NADHX = (6S)-NADHX</text>
        <dbReference type="Rhea" id="RHEA:32215"/>
        <dbReference type="ChEBI" id="CHEBI:64074"/>
        <dbReference type="ChEBI" id="CHEBI:64075"/>
        <dbReference type="EC" id="5.1.99.6"/>
    </reaction>
</comment>
<evidence type="ECO:0000256" key="17">
    <source>
        <dbReference type="HAMAP-Rule" id="MF_01965"/>
    </source>
</evidence>
<evidence type="ECO:0000256" key="4">
    <source>
        <dbReference type="ARBA" id="ARBA00009524"/>
    </source>
</evidence>
<evidence type="ECO:0000313" key="22">
    <source>
        <dbReference type="EMBL" id="QIA07215.1"/>
    </source>
</evidence>
<dbReference type="SUPFAM" id="SSF53613">
    <property type="entry name" value="Ribokinase-like"/>
    <property type="match status" value="1"/>
</dbReference>
<feature type="binding site" evidence="17">
    <location>
        <position position="326"/>
    </location>
    <ligand>
        <name>(6S)-NADPHX</name>
        <dbReference type="ChEBI" id="CHEBI:64076"/>
    </ligand>
</feature>
<evidence type="ECO:0000256" key="5">
    <source>
        <dbReference type="ARBA" id="ARBA00022723"/>
    </source>
</evidence>
<keyword evidence="8 17" id="KW-0521">NADP</keyword>
<evidence type="ECO:0000313" key="23">
    <source>
        <dbReference type="Proteomes" id="UP000474630"/>
    </source>
</evidence>
<comment type="cofactor">
    <cofactor evidence="17">
        <name>Mg(2+)</name>
        <dbReference type="ChEBI" id="CHEBI:18420"/>
    </cofactor>
</comment>
<dbReference type="RefSeq" id="WP_163345142.1">
    <property type="nucleotide sequence ID" value="NZ_CP048409.1"/>
</dbReference>
<comment type="function">
    <text evidence="18">Catalyzes the epimerization of the S- and R-forms of NAD(P)HX, a damaged form of NAD(P)H that is a result of enzymatic or heat-dependent hydration. This is a prerequisite for the S-specific NAD(P)H-hydrate dehydratase to allow the repair of both epimers of NAD(P)HX.</text>
</comment>
<evidence type="ECO:0000256" key="8">
    <source>
        <dbReference type="ARBA" id="ARBA00022857"/>
    </source>
</evidence>
<keyword evidence="13" id="KW-0511">Multifunctional enzyme</keyword>
<keyword evidence="23" id="KW-1185">Reference proteome</keyword>
<keyword evidence="12 17" id="KW-0456">Lyase</keyword>
<evidence type="ECO:0000256" key="11">
    <source>
        <dbReference type="ARBA" id="ARBA00023235"/>
    </source>
</evidence>
<evidence type="ECO:0000256" key="19">
    <source>
        <dbReference type="PIRNR" id="PIRNR017184"/>
    </source>
</evidence>
<feature type="binding site" evidence="18">
    <location>
        <begin position="130"/>
        <end position="136"/>
    </location>
    <ligand>
        <name>(6S)-NADPHX</name>
        <dbReference type="ChEBI" id="CHEBI:64076"/>
    </ligand>
</feature>
<evidence type="ECO:0000259" key="20">
    <source>
        <dbReference type="PROSITE" id="PS51383"/>
    </source>
</evidence>
<comment type="function">
    <text evidence="17">Catalyzes the dehydration of the S-form of NAD(P)HX at the expense of ADP, which is converted to AMP. Together with NAD(P)HX epimerase, which catalyzes the epimerization of the S- and R-forms, the enzyme allows the repair of both epimers of NAD(P)HX, a damaged form of NAD(P)H that is a result of enzymatic or heat-dependent hydration.</text>
</comment>
<dbReference type="InterPro" id="IPR000631">
    <property type="entry name" value="CARKD"/>
</dbReference>
<dbReference type="PROSITE" id="PS01050">
    <property type="entry name" value="YJEF_C_2"/>
    <property type="match status" value="1"/>
</dbReference>
<accession>A0A6C0RBS3</accession>
<dbReference type="EC" id="5.1.99.6" evidence="19"/>
<comment type="subunit">
    <text evidence="17">Homotetramer.</text>
</comment>
<feature type="binding site" evidence="17">
    <location>
        <begin position="412"/>
        <end position="416"/>
    </location>
    <ligand>
        <name>AMP</name>
        <dbReference type="ChEBI" id="CHEBI:456215"/>
    </ligand>
</feature>
<keyword evidence="5 18" id="KW-0479">Metal-binding</keyword>
<dbReference type="NCBIfam" id="TIGR00197">
    <property type="entry name" value="yjeF_nterm"/>
    <property type="match status" value="1"/>
</dbReference>
<dbReference type="KEGG" id="drc:G0Q07_05525"/>
<evidence type="ECO:0000256" key="9">
    <source>
        <dbReference type="ARBA" id="ARBA00022958"/>
    </source>
</evidence>
<dbReference type="EMBL" id="CP048409">
    <property type="protein sequence ID" value="QIA07215.1"/>
    <property type="molecule type" value="Genomic_DNA"/>
</dbReference>
<dbReference type="PANTHER" id="PTHR12592">
    <property type="entry name" value="ATP-DEPENDENT (S)-NAD(P)H-HYDRATE DEHYDRATASE FAMILY MEMBER"/>
    <property type="match status" value="1"/>
</dbReference>
<dbReference type="InterPro" id="IPR029056">
    <property type="entry name" value="Ribokinase-like"/>
</dbReference>
<reference evidence="22 23" key="1">
    <citation type="submission" date="2020-02" db="EMBL/GenBank/DDBJ databases">
        <title>Genome sequencing for Draconibacterium sp. strain M1.</title>
        <authorList>
            <person name="Park S.-J."/>
        </authorList>
    </citation>
    <scope>NUCLEOTIDE SEQUENCE [LARGE SCALE GENOMIC DNA]</scope>
    <source>
        <strain evidence="22 23">M1</strain>
    </source>
</reference>
<comment type="catalytic activity">
    <reaction evidence="16 17 19">
        <text>(6S)-NADPHX + ADP = AMP + phosphate + NADPH + H(+)</text>
        <dbReference type="Rhea" id="RHEA:32235"/>
        <dbReference type="ChEBI" id="CHEBI:15378"/>
        <dbReference type="ChEBI" id="CHEBI:43474"/>
        <dbReference type="ChEBI" id="CHEBI:57783"/>
        <dbReference type="ChEBI" id="CHEBI:64076"/>
        <dbReference type="ChEBI" id="CHEBI:456215"/>
        <dbReference type="ChEBI" id="CHEBI:456216"/>
        <dbReference type="EC" id="4.2.1.136"/>
    </reaction>
</comment>
<evidence type="ECO:0000256" key="18">
    <source>
        <dbReference type="HAMAP-Rule" id="MF_01966"/>
    </source>
</evidence>
<dbReference type="GO" id="GO:0046496">
    <property type="term" value="P:nicotinamide nucleotide metabolic process"/>
    <property type="evidence" value="ECO:0007669"/>
    <property type="project" value="UniProtKB-UniRule"/>
</dbReference>
<dbReference type="InterPro" id="IPR017953">
    <property type="entry name" value="Carbohydrate_kinase_pred_CS"/>
</dbReference>
<evidence type="ECO:0000256" key="14">
    <source>
        <dbReference type="ARBA" id="ARBA00025153"/>
    </source>
</evidence>
<proteinExistence type="inferred from homology"/>
<feature type="binding site" evidence="17">
    <location>
        <position position="441"/>
    </location>
    <ligand>
        <name>AMP</name>
        <dbReference type="ChEBI" id="CHEBI:456215"/>
    </ligand>
</feature>
<feature type="binding site" evidence="18">
    <location>
        <position position="162"/>
    </location>
    <ligand>
        <name>K(+)</name>
        <dbReference type="ChEBI" id="CHEBI:29103"/>
    </ligand>
</feature>
<feature type="binding site" evidence="17">
    <location>
        <position position="442"/>
    </location>
    <ligand>
        <name>(6S)-NADPHX</name>
        <dbReference type="ChEBI" id="CHEBI:64076"/>
    </ligand>
</feature>
<dbReference type="GO" id="GO:0046872">
    <property type="term" value="F:metal ion binding"/>
    <property type="evidence" value="ECO:0007669"/>
    <property type="project" value="UniProtKB-UniRule"/>
</dbReference>
<feature type="binding site" evidence="17">
    <location>
        <position position="263"/>
    </location>
    <ligand>
        <name>(6S)-NADPHX</name>
        <dbReference type="ChEBI" id="CHEBI:64076"/>
    </ligand>
</feature>
<dbReference type="InterPro" id="IPR030677">
    <property type="entry name" value="Nnr"/>
</dbReference>
<evidence type="ECO:0000256" key="15">
    <source>
        <dbReference type="ARBA" id="ARBA00048238"/>
    </source>
</evidence>